<evidence type="ECO:0000256" key="2">
    <source>
        <dbReference type="ARBA" id="ARBA00023130"/>
    </source>
</evidence>
<dbReference type="InterPro" id="IPR007110">
    <property type="entry name" value="Ig-like_dom"/>
</dbReference>
<dbReference type="PANTHER" id="PTHR19367:SF18">
    <property type="entry name" value="T CELL RECEPTOR ALPHA VARIABLE 16"/>
    <property type="match status" value="1"/>
</dbReference>
<feature type="non-terminal residue" evidence="8">
    <location>
        <position position="122"/>
    </location>
</feature>
<dbReference type="OMA" id="HATHRAG"/>
<protein>
    <recommendedName>
        <fullName evidence="7">Ig-like domain-containing protein</fullName>
    </recommendedName>
</protein>
<evidence type="ECO:0000313" key="9">
    <source>
        <dbReference type="Proteomes" id="UP000694892"/>
    </source>
</evidence>
<name>A0A974E0R1_XENLA</name>
<dbReference type="EMBL" id="CM004466">
    <property type="protein sequence ID" value="OCU01439.1"/>
    <property type="molecule type" value="Genomic_DNA"/>
</dbReference>
<evidence type="ECO:0000259" key="7">
    <source>
        <dbReference type="PROSITE" id="PS50835"/>
    </source>
</evidence>
<evidence type="ECO:0000256" key="3">
    <source>
        <dbReference type="ARBA" id="ARBA00023170"/>
    </source>
</evidence>
<keyword evidence="5" id="KW-0391">Immunity</keyword>
<keyword evidence="1 6" id="KW-0732">Signal</keyword>
<evidence type="ECO:0000256" key="6">
    <source>
        <dbReference type="SAM" id="SignalP"/>
    </source>
</evidence>
<dbReference type="InterPro" id="IPR013783">
    <property type="entry name" value="Ig-like_fold"/>
</dbReference>
<evidence type="ECO:0000256" key="4">
    <source>
        <dbReference type="ARBA" id="ARBA00023319"/>
    </source>
</evidence>
<dbReference type="SUPFAM" id="SSF48726">
    <property type="entry name" value="Immunoglobulin"/>
    <property type="match status" value="1"/>
</dbReference>
<dbReference type="InterPro" id="IPR036179">
    <property type="entry name" value="Ig-like_dom_sf"/>
</dbReference>
<gene>
    <name evidence="8" type="ORF">XELAEV_18007228mg</name>
</gene>
<evidence type="ECO:0000313" key="8">
    <source>
        <dbReference type="EMBL" id="OCU01439.1"/>
    </source>
</evidence>
<dbReference type="Proteomes" id="UP000694892">
    <property type="component" value="Chromosome 1L"/>
</dbReference>
<reference evidence="9" key="1">
    <citation type="journal article" date="2016" name="Nature">
        <title>Genome evolution in the allotetraploid frog Xenopus laevis.</title>
        <authorList>
            <person name="Session A.M."/>
            <person name="Uno Y."/>
            <person name="Kwon T."/>
            <person name="Chapman J.A."/>
            <person name="Toyoda A."/>
            <person name="Takahashi S."/>
            <person name="Fukui A."/>
            <person name="Hikosaka A."/>
            <person name="Suzuki A."/>
            <person name="Kondo M."/>
            <person name="van Heeringen S.J."/>
            <person name="Quigley I."/>
            <person name="Heinz S."/>
            <person name="Ogino H."/>
            <person name="Ochi H."/>
            <person name="Hellsten U."/>
            <person name="Lyons J.B."/>
            <person name="Simakov O."/>
            <person name="Putnam N."/>
            <person name="Stites J."/>
            <person name="Kuroki Y."/>
            <person name="Tanaka T."/>
            <person name="Michiue T."/>
            <person name="Watanabe M."/>
            <person name="Bogdanovic O."/>
            <person name="Lister R."/>
            <person name="Georgiou G."/>
            <person name="Paranjpe S.S."/>
            <person name="van Kruijsbergen I."/>
            <person name="Shu S."/>
            <person name="Carlson J."/>
            <person name="Kinoshita T."/>
            <person name="Ohta Y."/>
            <person name="Mawaribuchi S."/>
            <person name="Jenkins J."/>
            <person name="Grimwood J."/>
            <person name="Schmutz J."/>
            <person name="Mitros T."/>
            <person name="Mozaffari S.V."/>
            <person name="Suzuki Y."/>
            <person name="Haramoto Y."/>
            <person name="Yamamoto T.S."/>
            <person name="Takagi C."/>
            <person name="Heald R."/>
            <person name="Miller K."/>
            <person name="Haudenschild C."/>
            <person name="Kitzman J."/>
            <person name="Nakayama T."/>
            <person name="Izutsu Y."/>
            <person name="Robert J."/>
            <person name="Fortriede J."/>
            <person name="Burns K."/>
            <person name="Lotay V."/>
            <person name="Karimi K."/>
            <person name="Yasuoka Y."/>
            <person name="Dichmann D.S."/>
            <person name="Flajnik M.F."/>
            <person name="Houston D.W."/>
            <person name="Shendure J."/>
            <person name="DuPasquier L."/>
            <person name="Vize P.D."/>
            <person name="Zorn A.M."/>
            <person name="Ito M."/>
            <person name="Marcotte E.M."/>
            <person name="Wallingford J.B."/>
            <person name="Ito Y."/>
            <person name="Asashima M."/>
            <person name="Ueno N."/>
            <person name="Matsuda Y."/>
            <person name="Veenstra G.J."/>
            <person name="Fujiyama A."/>
            <person name="Harland R.M."/>
            <person name="Taira M."/>
            <person name="Rokhsar D.S."/>
        </authorList>
    </citation>
    <scope>NUCLEOTIDE SEQUENCE [LARGE SCALE GENOMIC DNA]</scope>
    <source>
        <strain evidence="9">J</strain>
    </source>
</reference>
<dbReference type="AlphaFoldDB" id="A0A974E0R1"/>
<dbReference type="PROSITE" id="PS50835">
    <property type="entry name" value="IG_LIKE"/>
    <property type="match status" value="1"/>
</dbReference>
<dbReference type="Gene3D" id="2.60.40.10">
    <property type="entry name" value="Immunoglobulins"/>
    <property type="match status" value="1"/>
</dbReference>
<feature type="signal peptide" evidence="6">
    <location>
        <begin position="1"/>
        <end position="20"/>
    </location>
</feature>
<dbReference type="PANTHER" id="PTHR19367">
    <property type="entry name" value="T-CELL RECEPTOR ALPHA CHAIN V REGION"/>
    <property type="match status" value="1"/>
</dbReference>
<dbReference type="InterPro" id="IPR013106">
    <property type="entry name" value="Ig_V-set"/>
</dbReference>
<keyword evidence="3" id="KW-0675">Receptor</keyword>
<evidence type="ECO:0000256" key="1">
    <source>
        <dbReference type="ARBA" id="ARBA00022729"/>
    </source>
</evidence>
<keyword evidence="2" id="KW-1064">Adaptive immunity</keyword>
<keyword evidence="4" id="KW-0393">Immunoglobulin domain</keyword>
<accession>A0A974E0R1</accession>
<evidence type="ECO:0000256" key="5">
    <source>
        <dbReference type="ARBA" id="ARBA00043266"/>
    </source>
</evidence>
<sequence>MLIFYLALLPWAFLIAGIYGQSINQTQLSRFITAGEHVHLECTYKVSYVPYVFWYIQYPGKAPEMLLSDLTQKTHKGFSALHNKKETSYHMTKDRAELEDSGVYFCAVSDTVTKGDISPITQ</sequence>
<dbReference type="GO" id="GO:0042101">
    <property type="term" value="C:T cell receptor complex"/>
    <property type="evidence" value="ECO:0007669"/>
    <property type="project" value="UniProtKB-KW"/>
</dbReference>
<keyword evidence="5" id="KW-1279">T cell receptor</keyword>
<feature type="chain" id="PRO_5038090137" description="Ig-like domain-containing protein" evidence="6">
    <location>
        <begin position="21"/>
        <end position="122"/>
    </location>
</feature>
<organism evidence="8 9">
    <name type="scientific">Xenopus laevis</name>
    <name type="common">African clawed frog</name>
    <dbReference type="NCBI Taxonomy" id="8355"/>
    <lineage>
        <taxon>Eukaryota</taxon>
        <taxon>Metazoa</taxon>
        <taxon>Chordata</taxon>
        <taxon>Craniata</taxon>
        <taxon>Vertebrata</taxon>
        <taxon>Euteleostomi</taxon>
        <taxon>Amphibia</taxon>
        <taxon>Batrachia</taxon>
        <taxon>Anura</taxon>
        <taxon>Pipoidea</taxon>
        <taxon>Pipidae</taxon>
        <taxon>Xenopodinae</taxon>
        <taxon>Xenopus</taxon>
        <taxon>Xenopus</taxon>
    </lineage>
</organism>
<proteinExistence type="predicted"/>
<dbReference type="InterPro" id="IPR051287">
    <property type="entry name" value="TCR_variable_region"/>
</dbReference>
<dbReference type="SMART" id="SM00406">
    <property type="entry name" value="IGv"/>
    <property type="match status" value="1"/>
</dbReference>
<dbReference type="GO" id="GO:0002250">
    <property type="term" value="P:adaptive immune response"/>
    <property type="evidence" value="ECO:0007669"/>
    <property type="project" value="UniProtKB-KW"/>
</dbReference>
<dbReference type="Pfam" id="PF07686">
    <property type="entry name" value="V-set"/>
    <property type="match status" value="1"/>
</dbReference>
<feature type="domain" description="Ig-like" evidence="7">
    <location>
        <begin position="10"/>
        <end position="118"/>
    </location>
</feature>